<proteinExistence type="predicted"/>
<accession>A0ABW1S9X9</accession>
<dbReference type="Gene3D" id="3.40.50.1820">
    <property type="entry name" value="alpha/beta hydrolase"/>
    <property type="match status" value="1"/>
</dbReference>
<keyword evidence="3" id="KW-1185">Reference proteome</keyword>
<evidence type="ECO:0000259" key="1">
    <source>
        <dbReference type="Pfam" id="PF00561"/>
    </source>
</evidence>
<dbReference type="PANTHER" id="PTHR43798">
    <property type="entry name" value="MONOACYLGLYCEROL LIPASE"/>
    <property type="match status" value="1"/>
</dbReference>
<dbReference type="SUPFAM" id="SSF53474">
    <property type="entry name" value="alpha/beta-Hydrolases"/>
    <property type="match status" value="1"/>
</dbReference>
<dbReference type="EMBL" id="JBHSSW010000012">
    <property type="protein sequence ID" value="MFC6198374.1"/>
    <property type="molecule type" value="Genomic_DNA"/>
</dbReference>
<reference evidence="3" key="1">
    <citation type="journal article" date="2019" name="Int. J. Syst. Evol. Microbiol.">
        <title>The Global Catalogue of Microorganisms (GCM) 10K type strain sequencing project: providing services to taxonomists for standard genome sequencing and annotation.</title>
        <authorList>
            <consortium name="The Broad Institute Genomics Platform"/>
            <consortium name="The Broad Institute Genome Sequencing Center for Infectious Disease"/>
            <person name="Wu L."/>
            <person name="Ma J."/>
        </authorList>
    </citation>
    <scope>NUCLEOTIDE SEQUENCE [LARGE SCALE GENOMIC DNA]</scope>
    <source>
        <strain evidence="3">CGMCC-1.15741</strain>
    </source>
</reference>
<evidence type="ECO:0000313" key="3">
    <source>
        <dbReference type="Proteomes" id="UP001596303"/>
    </source>
</evidence>
<protein>
    <submittedName>
        <fullName evidence="2">Alpha/beta fold hydrolase</fullName>
    </submittedName>
</protein>
<dbReference type="InterPro" id="IPR029058">
    <property type="entry name" value="AB_hydrolase_fold"/>
</dbReference>
<comment type="caution">
    <text evidence="2">The sequence shown here is derived from an EMBL/GenBank/DDBJ whole genome shotgun (WGS) entry which is preliminary data.</text>
</comment>
<sequence length="279" mass="30981">MPNRTFTPPFPRRAYVDGPFGQIHYQVQGEGLPLILLHQAPMTSGQFDLVYEPLARRGIQAIGIDMPGFGFSDPTPDVATVTDYSQVVPPVLNALGLDKAFFLGHHTGALVATEAAILFLEMCEALIINGPLPITEDERAEFMRTLHQWEIKYAAQPEGGHMQELFTIRETFADDTVPAERISDYVVQALMGRGKFWYGHHAAYQYRHDEALKKVTVPSLILTNTGDQIYPLAKKAHEIRPDFEFAELDGGGIDIVDQQPEAWSDAVAAYIQKQAASAK</sequence>
<feature type="domain" description="AB hydrolase-1" evidence="1">
    <location>
        <begin position="33"/>
        <end position="159"/>
    </location>
</feature>
<dbReference type="RefSeq" id="WP_377378532.1">
    <property type="nucleotide sequence ID" value="NZ_JBHSSW010000012.1"/>
</dbReference>
<dbReference type="InterPro" id="IPR000073">
    <property type="entry name" value="AB_hydrolase_1"/>
</dbReference>
<name>A0ABW1S9X9_9PROT</name>
<gene>
    <name evidence="2" type="ORF">ACFQDM_09800</name>
</gene>
<dbReference type="GO" id="GO:0016787">
    <property type="term" value="F:hydrolase activity"/>
    <property type="evidence" value="ECO:0007669"/>
    <property type="project" value="UniProtKB-KW"/>
</dbReference>
<keyword evidence="2" id="KW-0378">Hydrolase</keyword>
<evidence type="ECO:0000313" key="2">
    <source>
        <dbReference type="EMBL" id="MFC6198374.1"/>
    </source>
</evidence>
<organism evidence="2 3">
    <name type="scientific">Ponticaulis profundi</name>
    <dbReference type="NCBI Taxonomy" id="2665222"/>
    <lineage>
        <taxon>Bacteria</taxon>
        <taxon>Pseudomonadati</taxon>
        <taxon>Pseudomonadota</taxon>
        <taxon>Alphaproteobacteria</taxon>
        <taxon>Hyphomonadales</taxon>
        <taxon>Hyphomonadaceae</taxon>
        <taxon>Ponticaulis</taxon>
    </lineage>
</organism>
<dbReference type="Proteomes" id="UP001596303">
    <property type="component" value="Unassembled WGS sequence"/>
</dbReference>
<dbReference type="InterPro" id="IPR050266">
    <property type="entry name" value="AB_hydrolase_sf"/>
</dbReference>
<dbReference type="Pfam" id="PF00561">
    <property type="entry name" value="Abhydrolase_1"/>
    <property type="match status" value="1"/>
</dbReference>